<name>A0A9P8IHB6_9PEZI</name>
<dbReference type="Proteomes" id="UP000698800">
    <property type="component" value="Unassembled WGS sequence"/>
</dbReference>
<keyword evidence="1" id="KW-0472">Membrane</keyword>
<feature type="transmembrane region" description="Helical" evidence="1">
    <location>
        <begin position="29"/>
        <end position="48"/>
    </location>
</feature>
<proteinExistence type="predicted"/>
<evidence type="ECO:0000313" key="3">
    <source>
        <dbReference type="Proteomes" id="UP000698800"/>
    </source>
</evidence>
<evidence type="ECO:0000256" key="1">
    <source>
        <dbReference type="SAM" id="Phobius"/>
    </source>
</evidence>
<keyword evidence="1" id="KW-1133">Transmembrane helix</keyword>
<dbReference type="OrthoDB" id="3540210at2759"/>
<evidence type="ECO:0000313" key="2">
    <source>
        <dbReference type="EMBL" id="KAH0544763.1"/>
    </source>
</evidence>
<keyword evidence="1" id="KW-0812">Transmembrane</keyword>
<organism evidence="2 3">
    <name type="scientific">Glutinoglossum americanum</name>
    <dbReference type="NCBI Taxonomy" id="1670608"/>
    <lineage>
        <taxon>Eukaryota</taxon>
        <taxon>Fungi</taxon>
        <taxon>Dikarya</taxon>
        <taxon>Ascomycota</taxon>
        <taxon>Pezizomycotina</taxon>
        <taxon>Geoglossomycetes</taxon>
        <taxon>Geoglossales</taxon>
        <taxon>Geoglossaceae</taxon>
        <taxon>Glutinoglossum</taxon>
    </lineage>
</organism>
<keyword evidence="3" id="KW-1185">Reference proteome</keyword>
<protein>
    <submittedName>
        <fullName evidence="2">Uncharacterized protein</fullName>
    </submittedName>
</protein>
<dbReference type="AlphaFoldDB" id="A0A9P8IHB6"/>
<accession>A0A9P8IHB6</accession>
<dbReference type="EMBL" id="JAGHQL010000014">
    <property type="protein sequence ID" value="KAH0544763.1"/>
    <property type="molecule type" value="Genomic_DNA"/>
</dbReference>
<sequence length="99" mass="10726">MADKTPSLLQGLPSDVRTAAEAAMFKFKGISAIVFWGLNAACIAVFLGSRRFSTAERRAVFKRRTGMAGIAIIFGSPLRGRSLFEIRSELLAGGYKVDI</sequence>
<gene>
    <name evidence="2" type="ORF">FGG08_001130</name>
</gene>
<comment type="caution">
    <text evidence="2">The sequence shown here is derived from an EMBL/GenBank/DDBJ whole genome shotgun (WGS) entry which is preliminary data.</text>
</comment>
<reference evidence="2" key="1">
    <citation type="submission" date="2021-03" db="EMBL/GenBank/DDBJ databases">
        <title>Comparative genomics and phylogenomic investigation of the class Geoglossomycetes provide insights into ecological specialization and systematics.</title>
        <authorList>
            <person name="Melie T."/>
            <person name="Pirro S."/>
            <person name="Miller A.N."/>
            <person name="Quandt A."/>
        </authorList>
    </citation>
    <scope>NUCLEOTIDE SEQUENCE</scope>
    <source>
        <strain evidence="2">GBOQ0MN5Z8</strain>
    </source>
</reference>